<dbReference type="Gene3D" id="3.30.470.20">
    <property type="entry name" value="ATP-grasp fold, B domain"/>
    <property type="match status" value="1"/>
</dbReference>
<feature type="domain" description="SAICAR synthetase/ADE2 N-terminal" evidence="10">
    <location>
        <begin position="31"/>
        <end position="65"/>
    </location>
</feature>
<dbReference type="CDD" id="cd01414">
    <property type="entry name" value="SAICAR_synt_Sc"/>
    <property type="match status" value="1"/>
</dbReference>
<dbReference type="NCBIfam" id="TIGR00081">
    <property type="entry name" value="purC"/>
    <property type="match status" value="1"/>
</dbReference>
<dbReference type="Gene3D" id="3.30.200.20">
    <property type="entry name" value="Phosphorylase Kinase, domain 1"/>
    <property type="match status" value="1"/>
</dbReference>
<dbReference type="InterPro" id="IPR028923">
    <property type="entry name" value="SAICAR_synt/ADE2_N"/>
</dbReference>
<dbReference type="AlphaFoldDB" id="A0A420IB73"/>
<evidence type="ECO:0000313" key="11">
    <source>
        <dbReference type="EMBL" id="RKF71781.1"/>
    </source>
</evidence>
<proteinExistence type="inferred from homology"/>
<evidence type="ECO:0000256" key="3">
    <source>
        <dbReference type="ARBA" id="ARBA00012217"/>
    </source>
</evidence>
<dbReference type="InterPro" id="IPR018236">
    <property type="entry name" value="SAICAR_synthetase_CS"/>
</dbReference>
<dbReference type="GO" id="GO:0005737">
    <property type="term" value="C:cytoplasm"/>
    <property type="evidence" value="ECO:0007669"/>
    <property type="project" value="TreeGrafter"/>
</dbReference>
<dbReference type="PANTHER" id="PTHR43700:SF1">
    <property type="entry name" value="PHOSPHORIBOSYLAMINOIMIDAZOLE-SUCCINOCARBOXAMIDE SYNTHASE"/>
    <property type="match status" value="1"/>
</dbReference>
<reference evidence="11 12" key="1">
    <citation type="journal article" date="2018" name="BMC Genomics">
        <title>Comparative genome analyses reveal sequence features reflecting distinct modes of host-adaptation between dicot and monocot powdery mildew.</title>
        <authorList>
            <person name="Wu Y."/>
            <person name="Ma X."/>
            <person name="Pan Z."/>
            <person name="Kale S.D."/>
            <person name="Song Y."/>
            <person name="King H."/>
            <person name="Zhang Q."/>
            <person name="Presley C."/>
            <person name="Deng X."/>
            <person name="Wei C.I."/>
            <person name="Xiao S."/>
        </authorList>
    </citation>
    <scope>NUCLEOTIDE SEQUENCE [LARGE SCALE GENOMIC DNA]</scope>
    <source>
        <strain evidence="11">UCSC1</strain>
    </source>
</reference>
<dbReference type="GO" id="GO:0006189">
    <property type="term" value="P:'de novo' IMP biosynthetic process"/>
    <property type="evidence" value="ECO:0007669"/>
    <property type="project" value="UniProtKB-UniPathway"/>
</dbReference>
<evidence type="ECO:0000256" key="1">
    <source>
        <dbReference type="ARBA" id="ARBA00004672"/>
    </source>
</evidence>
<dbReference type="EMBL" id="MCBR01009676">
    <property type="protein sequence ID" value="RKF71781.1"/>
    <property type="molecule type" value="Genomic_DNA"/>
</dbReference>
<evidence type="ECO:0000256" key="9">
    <source>
        <dbReference type="ARBA" id="ARBA00030409"/>
    </source>
</evidence>
<evidence type="ECO:0000256" key="7">
    <source>
        <dbReference type="ARBA" id="ARBA00022755"/>
    </source>
</evidence>
<dbReference type="FunFam" id="3.30.470.20:FF:000015">
    <property type="entry name" value="Phosphoribosylaminoimidazole-succinocarboxamide synthase"/>
    <property type="match status" value="1"/>
</dbReference>
<evidence type="ECO:0000259" key="10">
    <source>
        <dbReference type="Pfam" id="PF01259"/>
    </source>
</evidence>
<keyword evidence="8" id="KW-0067">ATP-binding</keyword>
<dbReference type="PANTHER" id="PTHR43700">
    <property type="entry name" value="PHOSPHORIBOSYLAMINOIMIDAZOLE-SUCCINOCARBOXAMIDE SYNTHASE"/>
    <property type="match status" value="1"/>
</dbReference>
<evidence type="ECO:0000256" key="2">
    <source>
        <dbReference type="ARBA" id="ARBA00010190"/>
    </source>
</evidence>
<evidence type="ECO:0000256" key="6">
    <source>
        <dbReference type="ARBA" id="ARBA00022741"/>
    </source>
</evidence>
<dbReference type="GO" id="GO:0005524">
    <property type="term" value="F:ATP binding"/>
    <property type="evidence" value="ECO:0007669"/>
    <property type="project" value="UniProtKB-KW"/>
</dbReference>
<comment type="caution">
    <text evidence="11">The sequence shown here is derived from an EMBL/GenBank/DDBJ whole genome shotgun (WGS) entry which is preliminary data.</text>
</comment>
<organism evidence="11 12">
    <name type="scientific">Golovinomyces cichoracearum</name>
    <dbReference type="NCBI Taxonomy" id="62708"/>
    <lineage>
        <taxon>Eukaryota</taxon>
        <taxon>Fungi</taxon>
        <taxon>Dikarya</taxon>
        <taxon>Ascomycota</taxon>
        <taxon>Pezizomycotina</taxon>
        <taxon>Leotiomycetes</taxon>
        <taxon>Erysiphales</taxon>
        <taxon>Erysiphaceae</taxon>
        <taxon>Golovinomyces</taxon>
    </lineage>
</organism>
<evidence type="ECO:0000313" key="12">
    <source>
        <dbReference type="Proteomes" id="UP000285405"/>
    </source>
</evidence>
<keyword evidence="5" id="KW-0436">Ligase</keyword>
<dbReference type="SUPFAM" id="SSF56104">
    <property type="entry name" value="SAICAR synthase-like"/>
    <property type="match status" value="2"/>
</dbReference>
<dbReference type="PROSITE" id="PS01057">
    <property type="entry name" value="SAICAR_SYNTHETASE_1"/>
    <property type="match status" value="1"/>
</dbReference>
<dbReference type="HAMAP" id="MF_00137">
    <property type="entry name" value="SAICAR_synth"/>
    <property type="match status" value="1"/>
</dbReference>
<evidence type="ECO:0000256" key="4">
    <source>
        <dbReference type="ARBA" id="ARBA00016460"/>
    </source>
</evidence>
<gene>
    <name evidence="11" type="ORF">GcC1_096026</name>
</gene>
<dbReference type="Proteomes" id="UP000285405">
    <property type="component" value="Unassembled WGS sequence"/>
</dbReference>
<keyword evidence="7" id="KW-0658">Purine biosynthesis</keyword>
<name>A0A420IB73_9PEZI</name>
<dbReference type="GO" id="GO:0004639">
    <property type="term" value="F:phosphoribosylaminoimidazolesuccinocarboxamide synthase activity"/>
    <property type="evidence" value="ECO:0007669"/>
    <property type="project" value="UniProtKB-EC"/>
</dbReference>
<dbReference type="InterPro" id="IPR001636">
    <property type="entry name" value="SAICAR_synth"/>
</dbReference>
<dbReference type="NCBIfam" id="NF010568">
    <property type="entry name" value="PRK13961.1"/>
    <property type="match status" value="1"/>
</dbReference>
<dbReference type="OrthoDB" id="9991235at2759"/>
<feature type="domain" description="SAICAR synthetase/ADE2 N-terminal" evidence="10">
    <location>
        <begin position="102"/>
        <end position="320"/>
    </location>
</feature>
<protein>
    <recommendedName>
        <fullName evidence="4">Phosphoribosylaminoimidazole-succinocarboxamide synthase</fullName>
        <ecNumber evidence="3">6.3.2.6</ecNumber>
    </recommendedName>
    <alternativeName>
        <fullName evidence="9">SAICAR synthetase</fullName>
    </alternativeName>
</protein>
<comment type="similarity">
    <text evidence="2">Belongs to the SAICAR synthetase family.</text>
</comment>
<comment type="pathway">
    <text evidence="1">Purine metabolism; IMP biosynthesis via de novo pathway; 5-amino-1-(5-phospho-D-ribosyl)imidazole-4-carboxamide from 5-amino-1-(5-phospho-D-ribosyl)imidazole-4-carboxylate: step 1/2.</text>
</comment>
<dbReference type="UniPathway" id="UPA00074">
    <property type="reaction ID" value="UER00131"/>
</dbReference>
<evidence type="ECO:0000256" key="5">
    <source>
        <dbReference type="ARBA" id="ARBA00022598"/>
    </source>
</evidence>
<accession>A0A420IB73</accession>
<dbReference type="EC" id="6.3.2.6" evidence="3"/>
<keyword evidence="6" id="KW-0547">Nucleotide-binding</keyword>
<sequence>MKYICIHLALKAMAIPETLTSIDLNCLPKTGEGKARNLYEVDSKTLLFVATDRISAYDVIMKNVTDLFLHPISLFFFAFFTEYFLGGEGIQIRSDLTARTIQGIPAKGIILTLLSAHWFEILSKLIPGLQTHFLTLNLPKSIPLSLKPSLQNRSMQVRRLKVFPIEAIVRGYITGSAWKEYKNSGTVHGMFVSPGLRESEAFPEGPIYTPSTKGQLGEPDLNISREKASEIIGSRYAQKIEEAALQIYMVAQSYAAERDIIIADTKLEFALDEDTDDIVLVDEVITPDSSRFWPAGDYEIGRSQKSFDKQYLRDWLTNEGLQGVVGVSMPDRIIIETFKKYKEAYEKLTGQIFEFERA</sequence>
<evidence type="ECO:0000256" key="8">
    <source>
        <dbReference type="ARBA" id="ARBA00022840"/>
    </source>
</evidence>
<dbReference type="Pfam" id="PF01259">
    <property type="entry name" value="SAICAR_synt"/>
    <property type="match status" value="2"/>
</dbReference>